<dbReference type="GO" id="GO:0004523">
    <property type="term" value="F:RNA-DNA hybrid ribonuclease activity"/>
    <property type="evidence" value="ECO:0007669"/>
    <property type="project" value="UniProtKB-UniRule"/>
</dbReference>
<feature type="binding site" evidence="10">
    <location>
        <position position="82"/>
    </location>
    <ligand>
        <name>Mg(2+)</name>
        <dbReference type="ChEBI" id="CHEBI:18420"/>
        <label>1</label>
    </ligand>
</feature>
<evidence type="ECO:0000256" key="10">
    <source>
        <dbReference type="HAMAP-Rule" id="MF_00042"/>
    </source>
</evidence>
<dbReference type="Proteomes" id="UP000176355">
    <property type="component" value="Unassembled WGS sequence"/>
</dbReference>
<keyword evidence="5 10" id="KW-0540">Nuclease</keyword>
<dbReference type="STRING" id="1802333.A3G03_03195"/>
<feature type="binding site" evidence="10">
    <location>
        <position position="54"/>
    </location>
    <ligand>
        <name>Mg(2+)</name>
        <dbReference type="ChEBI" id="CHEBI:18420"/>
        <label>1</label>
    </ligand>
</feature>
<evidence type="ECO:0000259" key="11">
    <source>
        <dbReference type="PROSITE" id="PS50879"/>
    </source>
</evidence>
<dbReference type="EC" id="3.1.26.4" evidence="4 10"/>
<evidence type="ECO:0000256" key="8">
    <source>
        <dbReference type="ARBA" id="ARBA00022801"/>
    </source>
</evidence>
<evidence type="ECO:0000256" key="5">
    <source>
        <dbReference type="ARBA" id="ARBA00022722"/>
    </source>
</evidence>
<organism evidence="12 13">
    <name type="scientific">Candidatus Taylorbacteria bacterium RIFCSPLOWO2_12_FULL_44_15c</name>
    <dbReference type="NCBI Taxonomy" id="1802333"/>
    <lineage>
        <taxon>Bacteria</taxon>
        <taxon>Candidatus Tayloriibacteriota</taxon>
    </lineage>
</organism>
<gene>
    <name evidence="10" type="primary">rnhA</name>
    <name evidence="12" type="ORF">A3G03_03195</name>
</gene>
<evidence type="ECO:0000256" key="1">
    <source>
        <dbReference type="ARBA" id="ARBA00000077"/>
    </source>
</evidence>
<comment type="function">
    <text evidence="10">Endonuclease that specifically degrades the RNA of RNA-DNA hybrids.</text>
</comment>
<dbReference type="CDD" id="cd09278">
    <property type="entry name" value="RNase_HI_prokaryote_like"/>
    <property type="match status" value="1"/>
</dbReference>
<dbReference type="EMBL" id="MHSL01000021">
    <property type="protein sequence ID" value="OHA43626.1"/>
    <property type="molecule type" value="Genomic_DNA"/>
</dbReference>
<evidence type="ECO:0000256" key="9">
    <source>
        <dbReference type="ARBA" id="ARBA00022842"/>
    </source>
</evidence>
<evidence type="ECO:0000256" key="2">
    <source>
        <dbReference type="ARBA" id="ARBA00005300"/>
    </source>
</evidence>
<dbReference type="NCBIfam" id="NF001236">
    <property type="entry name" value="PRK00203.1"/>
    <property type="match status" value="1"/>
</dbReference>
<comment type="subcellular location">
    <subcellularLocation>
        <location evidence="10">Cytoplasm</location>
    </subcellularLocation>
</comment>
<accession>A0A1G2P5M0</accession>
<keyword evidence="6 10" id="KW-0479">Metal-binding</keyword>
<dbReference type="AlphaFoldDB" id="A0A1G2P5M0"/>
<comment type="similarity">
    <text evidence="2 10">Belongs to the RNase H family.</text>
</comment>
<comment type="catalytic activity">
    <reaction evidence="1 10">
        <text>Endonucleolytic cleavage to 5'-phosphomonoester.</text>
        <dbReference type="EC" id="3.1.26.4"/>
    </reaction>
</comment>
<dbReference type="InterPro" id="IPR036397">
    <property type="entry name" value="RNaseH_sf"/>
</dbReference>
<feature type="binding site" evidence="10">
    <location>
        <position position="146"/>
    </location>
    <ligand>
        <name>Mg(2+)</name>
        <dbReference type="ChEBI" id="CHEBI:18420"/>
        <label>2</label>
    </ligand>
</feature>
<feature type="binding site" evidence="10">
    <location>
        <position position="11"/>
    </location>
    <ligand>
        <name>Mg(2+)</name>
        <dbReference type="ChEBI" id="CHEBI:18420"/>
        <label>1</label>
    </ligand>
</feature>
<sequence length="161" mass="18252">MNDNEIIIFTDGSSKGNPGPGGWAAMIKISNSQFLISKKEIGGRAEHTTNNRMELTAAIEALSFLDSKGYKLQITSYKIYSDSKYLIDGMTKWIHGWQKNGWRTKDRKGVLNRDLWESLYELTAGKEVEWKYVAGHIGHPENERCDEIAQAFAEGRKPKLL</sequence>
<comment type="cofactor">
    <cofactor evidence="10">
        <name>Mg(2+)</name>
        <dbReference type="ChEBI" id="CHEBI:18420"/>
    </cofactor>
    <text evidence="10">Binds 1 Mg(2+) ion per subunit. May bind a second metal ion at a regulatory site, or after substrate binding.</text>
</comment>
<dbReference type="GO" id="GO:0000287">
    <property type="term" value="F:magnesium ion binding"/>
    <property type="evidence" value="ECO:0007669"/>
    <property type="project" value="UniProtKB-UniRule"/>
</dbReference>
<dbReference type="InterPro" id="IPR012337">
    <property type="entry name" value="RNaseH-like_sf"/>
</dbReference>
<dbReference type="PANTHER" id="PTHR10642:SF26">
    <property type="entry name" value="RIBONUCLEASE H1"/>
    <property type="match status" value="1"/>
</dbReference>
<dbReference type="InterPro" id="IPR002156">
    <property type="entry name" value="RNaseH_domain"/>
</dbReference>
<evidence type="ECO:0000256" key="3">
    <source>
        <dbReference type="ARBA" id="ARBA00011245"/>
    </source>
</evidence>
<dbReference type="Gene3D" id="3.30.420.10">
    <property type="entry name" value="Ribonuclease H-like superfamily/Ribonuclease H"/>
    <property type="match status" value="1"/>
</dbReference>
<dbReference type="InterPro" id="IPR050092">
    <property type="entry name" value="RNase_H"/>
</dbReference>
<name>A0A1G2P5M0_9BACT</name>
<dbReference type="InterPro" id="IPR022892">
    <property type="entry name" value="RNaseHI"/>
</dbReference>
<feature type="domain" description="RNase H type-1" evidence="11">
    <location>
        <begin position="2"/>
        <end position="154"/>
    </location>
</feature>
<reference evidence="12 13" key="1">
    <citation type="journal article" date="2016" name="Nat. Commun.">
        <title>Thousands of microbial genomes shed light on interconnected biogeochemical processes in an aquifer system.</title>
        <authorList>
            <person name="Anantharaman K."/>
            <person name="Brown C.T."/>
            <person name="Hug L.A."/>
            <person name="Sharon I."/>
            <person name="Castelle C.J."/>
            <person name="Probst A.J."/>
            <person name="Thomas B.C."/>
            <person name="Singh A."/>
            <person name="Wilkins M.J."/>
            <person name="Karaoz U."/>
            <person name="Brodie E.L."/>
            <person name="Williams K.H."/>
            <person name="Hubbard S.S."/>
            <person name="Banfield J.F."/>
        </authorList>
    </citation>
    <scope>NUCLEOTIDE SEQUENCE [LARGE SCALE GENOMIC DNA]</scope>
</reference>
<dbReference type="PANTHER" id="PTHR10642">
    <property type="entry name" value="RIBONUCLEASE H1"/>
    <property type="match status" value="1"/>
</dbReference>
<evidence type="ECO:0000313" key="13">
    <source>
        <dbReference type="Proteomes" id="UP000176355"/>
    </source>
</evidence>
<evidence type="ECO:0000256" key="7">
    <source>
        <dbReference type="ARBA" id="ARBA00022759"/>
    </source>
</evidence>
<keyword evidence="10" id="KW-0963">Cytoplasm</keyword>
<dbReference type="GO" id="GO:0003676">
    <property type="term" value="F:nucleic acid binding"/>
    <property type="evidence" value="ECO:0007669"/>
    <property type="project" value="InterPro"/>
</dbReference>
<dbReference type="HAMAP" id="MF_00042">
    <property type="entry name" value="RNase_H"/>
    <property type="match status" value="1"/>
</dbReference>
<evidence type="ECO:0000256" key="6">
    <source>
        <dbReference type="ARBA" id="ARBA00022723"/>
    </source>
</evidence>
<dbReference type="Pfam" id="PF00075">
    <property type="entry name" value="RNase_H"/>
    <property type="match status" value="1"/>
</dbReference>
<protein>
    <recommendedName>
        <fullName evidence="4 10">Ribonuclease H</fullName>
        <shortName evidence="10">RNase H</shortName>
        <ecNumber evidence="4 10">3.1.26.4</ecNumber>
    </recommendedName>
</protein>
<comment type="caution">
    <text evidence="12">The sequence shown here is derived from an EMBL/GenBank/DDBJ whole genome shotgun (WGS) entry which is preliminary data.</text>
</comment>
<keyword evidence="9 10" id="KW-0460">Magnesium</keyword>
<keyword evidence="7 10" id="KW-0255">Endonuclease</keyword>
<feature type="binding site" evidence="10">
    <location>
        <position position="11"/>
    </location>
    <ligand>
        <name>Mg(2+)</name>
        <dbReference type="ChEBI" id="CHEBI:18420"/>
        <label>2</label>
    </ligand>
</feature>
<dbReference type="GO" id="GO:0005737">
    <property type="term" value="C:cytoplasm"/>
    <property type="evidence" value="ECO:0007669"/>
    <property type="project" value="UniProtKB-SubCell"/>
</dbReference>
<keyword evidence="8 10" id="KW-0378">Hydrolase</keyword>
<dbReference type="SUPFAM" id="SSF53098">
    <property type="entry name" value="Ribonuclease H-like"/>
    <property type="match status" value="1"/>
</dbReference>
<comment type="subunit">
    <text evidence="3 10">Monomer.</text>
</comment>
<proteinExistence type="inferred from homology"/>
<dbReference type="PROSITE" id="PS50879">
    <property type="entry name" value="RNASE_H_1"/>
    <property type="match status" value="1"/>
</dbReference>
<dbReference type="GO" id="GO:0043137">
    <property type="term" value="P:DNA replication, removal of RNA primer"/>
    <property type="evidence" value="ECO:0007669"/>
    <property type="project" value="TreeGrafter"/>
</dbReference>
<evidence type="ECO:0000313" key="12">
    <source>
        <dbReference type="EMBL" id="OHA43626.1"/>
    </source>
</evidence>
<evidence type="ECO:0000256" key="4">
    <source>
        <dbReference type="ARBA" id="ARBA00012180"/>
    </source>
</evidence>